<accession>A0AAW6HSG6</accession>
<dbReference type="Proteomes" id="UP001220702">
    <property type="component" value="Unassembled WGS sequence"/>
</dbReference>
<sequence length="88" mass="9100">MMSGQRRGGMIKQGRSSLASLIVRLSGNGKGNALQAAGSFSDQQGFAHAAAGYAKDATQRCGQQLDVAAVSLTMVKAMQKKNSGKKQG</sequence>
<comment type="caution">
    <text evidence="1">The sequence shown here is derived from an EMBL/GenBank/DDBJ whole genome shotgun (WGS) entry which is preliminary data.</text>
</comment>
<proteinExistence type="predicted"/>
<evidence type="ECO:0000313" key="1">
    <source>
        <dbReference type="EMBL" id="MDC6407736.1"/>
    </source>
</evidence>
<evidence type="ECO:0000313" key="2">
    <source>
        <dbReference type="Proteomes" id="UP001220702"/>
    </source>
</evidence>
<protein>
    <submittedName>
        <fullName evidence="1">Uncharacterized protein</fullName>
    </submittedName>
</protein>
<name>A0AAW6HSG6_XYLFS</name>
<dbReference type="RefSeq" id="WP_012338144.1">
    <property type="nucleotide sequence ID" value="NZ_CP047134.1"/>
</dbReference>
<organism evidence="1 2">
    <name type="scientific">Xylella fastidiosa subsp. multiplex</name>
    <dbReference type="NCBI Taxonomy" id="644357"/>
    <lineage>
        <taxon>Bacteria</taxon>
        <taxon>Pseudomonadati</taxon>
        <taxon>Pseudomonadota</taxon>
        <taxon>Gammaproteobacteria</taxon>
        <taxon>Lysobacterales</taxon>
        <taxon>Lysobacteraceae</taxon>
        <taxon>Xylella</taxon>
    </lineage>
</organism>
<dbReference type="EMBL" id="JAJKGN010000001">
    <property type="protein sequence ID" value="MDC6407736.1"/>
    <property type="molecule type" value="Genomic_DNA"/>
</dbReference>
<dbReference type="AlphaFoldDB" id="A0AAW6HSG6"/>
<reference evidence="1" key="2">
    <citation type="journal article" date="2023" name="Commun. Biol.">
        <title>Suspicions of two bridgehead invasions of Xylella fastidiosa subsp. multiplex in France.</title>
        <authorList>
            <person name="Dupas E."/>
            <person name="Durand K."/>
            <person name="Rieux A."/>
            <person name="Briand M."/>
            <person name="Pruvost O."/>
            <person name="Cunty A."/>
            <person name="Denance N."/>
            <person name="Donnadieu C."/>
            <person name="Legendre B."/>
            <person name="Lopez-Roques C."/>
            <person name="Cesbron S."/>
            <person name="Ravigne V."/>
            <person name="Jacques M.A."/>
        </authorList>
    </citation>
    <scope>NUCLEOTIDE SEQUENCE</scope>
    <source>
        <strain evidence="1">CFBP8070</strain>
    </source>
</reference>
<reference evidence="1" key="1">
    <citation type="submission" date="2021-11" db="EMBL/GenBank/DDBJ databases">
        <authorList>
            <person name="Denance N."/>
            <person name="Briand M."/>
            <person name="Dupas E."/>
            <person name="Durand K."/>
            <person name="Legendre B."/>
            <person name="Cunty A."/>
            <person name="Donnadieu C."/>
            <person name="Lopez Roques C."/>
            <person name="Cesbron S."/>
            <person name="Jacques M.A."/>
        </authorList>
    </citation>
    <scope>NUCLEOTIDE SEQUENCE</scope>
    <source>
        <strain evidence="1">CFBP8070</strain>
    </source>
</reference>
<gene>
    <name evidence="1" type="ORF">LOK82_03265</name>
</gene>